<keyword evidence="1" id="KW-0812">Transmembrane</keyword>
<gene>
    <name evidence="2" type="ORF">CLV62_112121</name>
</gene>
<dbReference type="RefSeq" id="WP_110310834.1">
    <property type="nucleotide sequence ID" value="NZ_QICL01000012.1"/>
</dbReference>
<dbReference type="Proteomes" id="UP000247973">
    <property type="component" value="Unassembled WGS sequence"/>
</dbReference>
<keyword evidence="1" id="KW-1133">Transmembrane helix</keyword>
<organism evidence="2 3">
    <name type="scientific">Dysgonomonas alginatilytica</name>
    <dbReference type="NCBI Taxonomy" id="1605892"/>
    <lineage>
        <taxon>Bacteria</taxon>
        <taxon>Pseudomonadati</taxon>
        <taxon>Bacteroidota</taxon>
        <taxon>Bacteroidia</taxon>
        <taxon>Bacteroidales</taxon>
        <taxon>Dysgonomonadaceae</taxon>
        <taxon>Dysgonomonas</taxon>
    </lineage>
</organism>
<keyword evidence="1" id="KW-0472">Membrane</keyword>
<keyword evidence="3" id="KW-1185">Reference proteome</keyword>
<dbReference type="AlphaFoldDB" id="A0A2V3PQK2"/>
<name>A0A2V3PQK2_9BACT</name>
<dbReference type="EMBL" id="QICL01000012">
    <property type="protein sequence ID" value="PXV63871.1"/>
    <property type="molecule type" value="Genomic_DNA"/>
</dbReference>
<reference evidence="2 3" key="1">
    <citation type="submission" date="2018-03" db="EMBL/GenBank/DDBJ databases">
        <title>Genomic Encyclopedia of Archaeal and Bacterial Type Strains, Phase II (KMG-II): from individual species to whole genera.</title>
        <authorList>
            <person name="Goeker M."/>
        </authorList>
    </citation>
    <scope>NUCLEOTIDE SEQUENCE [LARGE SCALE GENOMIC DNA]</scope>
    <source>
        <strain evidence="2 3">DSM 100214</strain>
    </source>
</reference>
<sequence>MKLNKYLVLIILLALVIGFFIGPTIKTDKDVKYVKGETVTASIDTSKFELLKEEKPNIQYRDTGSIKYRYAPVDTAAIIADYELKRSYKVIAFDDKAKGKLELFPVIQYNKLAGLDYNFTPIQKEISIQKKQIWMPYASMSYSTLNYIGIGGGIFYHDIGLELRYVTDFNKKGVDIGLKYKF</sequence>
<protein>
    <submittedName>
        <fullName evidence="2">Uncharacterized protein</fullName>
    </submittedName>
</protein>
<evidence type="ECO:0000313" key="3">
    <source>
        <dbReference type="Proteomes" id="UP000247973"/>
    </source>
</evidence>
<evidence type="ECO:0000256" key="1">
    <source>
        <dbReference type="SAM" id="Phobius"/>
    </source>
</evidence>
<comment type="caution">
    <text evidence="2">The sequence shown here is derived from an EMBL/GenBank/DDBJ whole genome shotgun (WGS) entry which is preliminary data.</text>
</comment>
<evidence type="ECO:0000313" key="2">
    <source>
        <dbReference type="EMBL" id="PXV63871.1"/>
    </source>
</evidence>
<feature type="transmembrane region" description="Helical" evidence="1">
    <location>
        <begin position="6"/>
        <end position="25"/>
    </location>
</feature>
<proteinExistence type="predicted"/>
<accession>A0A2V3PQK2</accession>
<dbReference type="OrthoDB" id="996718at2"/>